<dbReference type="InterPro" id="IPR028098">
    <property type="entry name" value="Glyco_trans_4-like_N"/>
</dbReference>
<gene>
    <name evidence="3" type="ORF">PFDSM3638_06790</name>
</gene>
<sequence length="383" mass="44869">MDENNLLVVTNIFPNKDGSYYQGVFVKEQIKFLKNYFDNVYVISPWPYGYKMFLKDYSYENVYVYYPRFIHFPIGYFRRRLGENYYKTILKVIKRENLKFKIAHAHFTWPSGYATHILKRTHKIPFVVTTHGLHDTRMNFLLKNGAMEVWKSADAIINVSRKCVKLLMRVGIPEDKLYYIPNGVDTSLFYPQETALIRKELNIPIDKKILISVGNLVEKKGFEYLIRAMKIILHARDDVLLYIIGEGPLRKRLENITRELKLEEHVFLVGPKPHRDIPLWINAGDLFVLPSLVENFGVVNIEALACGKPVISTINGGSEEVITSEEYGLLCPPRDPECLAEKILMALNKEWDREKIRKYAEQFDWRNIARQIFKVYEDVLSNY</sequence>
<dbReference type="Proteomes" id="UP000324354">
    <property type="component" value="Chromosome"/>
</dbReference>
<evidence type="ECO:0000313" key="3">
    <source>
        <dbReference type="EMBL" id="QEK78997.1"/>
    </source>
</evidence>
<name>A0A5C0XQ40_PYRFU</name>
<dbReference type="GO" id="GO:0016757">
    <property type="term" value="F:glycosyltransferase activity"/>
    <property type="evidence" value="ECO:0007669"/>
    <property type="project" value="InterPro"/>
</dbReference>
<dbReference type="AlphaFoldDB" id="A0A5C0XQ40"/>
<reference evidence="3 4" key="1">
    <citation type="submission" date="2017-08" db="EMBL/GenBank/DDBJ databases">
        <title>Resequencing and Reannotation of the genome of Pyrococcus furiosus type strain DSM3638.</title>
        <authorList>
            <person name="Reichelt R.M."/>
            <person name="Bunk B."/>
        </authorList>
    </citation>
    <scope>NUCLEOTIDE SEQUENCE [LARGE SCALE GENOMIC DNA]</scope>
    <source>
        <strain evidence="3 4">DSM 3638</strain>
    </source>
</reference>
<dbReference type="Pfam" id="PF00534">
    <property type="entry name" value="Glycos_transf_1"/>
    <property type="match status" value="1"/>
</dbReference>
<dbReference type="CDD" id="cd03798">
    <property type="entry name" value="GT4_WlbH-like"/>
    <property type="match status" value="1"/>
</dbReference>
<organism evidence="3 4">
    <name type="scientific">Pyrococcus furiosus (strain ATCC 43587 / DSM 3638 / JCM 8422 / Vc1)</name>
    <dbReference type="NCBI Taxonomy" id="186497"/>
    <lineage>
        <taxon>Archaea</taxon>
        <taxon>Methanobacteriati</taxon>
        <taxon>Methanobacteriota</taxon>
        <taxon>Thermococci</taxon>
        <taxon>Thermococcales</taxon>
        <taxon>Thermococcaceae</taxon>
        <taxon>Pyrococcus</taxon>
    </lineage>
</organism>
<dbReference type="Gene3D" id="3.40.50.2000">
    <property type="entry name" value="Glycogen Phosphorylase B"/>
    <property type="match status" value="2"/>
</dbReference>
<dbReference type="GeneID" id="13301957"/>
<dbReference type="EMBL" id="CP023154">
    <property type="protein sequence ID" value="QEK78997.1"/>
    <property type="molecule type" value="Genomic_DNA"/>
</dbReference>
<proteinExistence type="predicted"/>
<evidence type="ECO:0000313" key="4">
    <source>
        <dbReference type="Proteomes" id="UP000324354"/>
    </source>
</evidence>
<dbReference type="Pfam" id="PF13439">
    <property type="entry name" value="Glyco_transf_4"/>
    <property type="match status" value="1"/>
</dbReference>
<accession>A0A5C0XQ40</accession>
<dbReference type="RefSeq" id="WP_011012508.1">
    <property type="nucleotide sequence ID" value="NC_003413.1"/>
</dbReference>
<dbReference type="SUPFAM" id="SSF53756">
    <property type="entry name" value="UDP-Glycosyltransferase/glycogen phosphorylase"/>
    <property type="match status" value="1"/>
</dbReference>
<keyword evidence="3" id="KW-0808">Transferase</keyword>
<dbReference type="OrthoDB" id="132546at2157"/>
<feature type="domain" description="Glycosyltransferase subfamily 4-like N-terminal" evidence="2">
    <location>
        <begin position="26"/>
        <end position="187"/>
    </location>
</feature>
<protein>
    <submittedName>
        <fullName evidence="3">Glycosyltransferase family 4 protein</fullName>
    </submittedName>
</protein>
<dbReference type="InterPro" id="IPR050194">
    <property type="entry name" value="Glycosyltransferase_grp1"/>
</dbReference>
<dbReference type="InterPro" id="IPR001296">
    <property type="entry name" value="Glyco_trans_1"/>
</dbReference>
<feature type="domain" description="Glycosyl transferase family 1" evidence="1">
    <location>
        <begin position="197"/>
        <end position="362"/>
    </location>
</feature>
<dbReference type="PANTHER" id="PTHR45947">
    <property type="entry name" value="SULFOQUINOVOSYL TRANSFERASE SQD2"/>
    <property type="match status" value="1"/>
</dbReference>
<dbReference type="GeneID" id="41713165"/>
<dbReference type="PANTHER" id="PTHR45947:SF14">
    <property type="entry name" value="SLL1723 PROTEIN"/>
    <property type="match status" value="1"/>
</dbReference>
<evidence type="ECO:0000259" key="1">
    <source>
        <dbReference type="Pfam" id="PF00534"/>
    </source>
</evidence>
<evidence type="ECO:0000259" key="2">
    <source>
        <dbReference type="Pfam" id="PF13439"/>
    </source>
</evidence>